<dbReference type="PRINTS" id="PR00237">
    <property type="entry name" value="GPCRRHODOPSN"/>
</dbReference>
<evidence type="ECO:0000313" key="11">
    <source>
        <dbReference type="Ensembl" id="ENSPMGP00000001040.1"/>
    </source>
</evidence>
<dbReference type="PROSITE" id="PS50262">
    <property type="entry name" value="G_PROTEIN_RECEP_F1_2"/>
    <property type="match status" value="1"/>
</dbReference>
<feature type="transmembrane region" description="Helical" evidence="9">
    <location>
        <begin position="78"/>
        <end position="98"/>
    </location>
</feature>
<evidence type="ECO:0000256" key="5">
    <source>
        <dbReference type="ARBA" id="ARBA00023136"/>
    </source>
</evidence>
<evidence type="ECO:0000256" key="4">
    <source>
        <dbReference type="ARBA" id="ARBA00023040"/>
    </source>
</evidence>
<evidence type="ECO:0000313" key="12">
    <source>
        <dbReference type="Proteomes" id="UP000261520"/>
    </source>
</evidence>
<keyword evidence="12" id="KW-1185">Reference proteome</keyword>
<dbReference type="InterPro" id="IPR017452">
    <property type="entry name" value="GPCR_Rhodpsn_7TM"/>
</dbReference>
<keyword evidence="7 8" id="KW-0807">Transducer</keyword>
<dbReference type="InterPro" id="IPR051893">
    <property type="entry name" value="HCARs"/>
</dbReference>
<dbReference type="AlphaFoldDB" id="A0A3B3Z8X2"/>
<dbReference type="PANTHER" id="PTHR46048:SF6">
    <property type="entry name" value="HYDROXYCARBOXYLIC ACID RECEPTOR 2"/>
    <property type="match status" value="1"/>
</dbReference>
<name>A0A3B3Z8X2_9GOBI</name>
<reference evidence="11" key="1">
    <citation type="submission" date="2025-08" db="UniProtKB">
        <authorList>
            <consortium name="Ensembl"/>
        </authorList>
    </citation>
    <scope>IDENTIFICATION</scope>
</reference>
<dbReference type="PROSITE" id="PS00237">
    <property type="entry name" value="G_PROTEIN_RECEP_F1_1"/>
    <property type="match status" value="1"/>
</dbReference>
<keyword evidence="6 8" id="KW-0675">Receptor</keyword>
<dbReference type="Pfam" id="PF00001">
    <property type="entry name" value="7tm_1"/>
    <property type="match status" value="1"/>
</dbReference>
<proteinExistence type="inferred from homology"/>
<organism evidence="11 12">
    <name type="scientific">Periophthalmus magnuspinnatus</name>
    <dbReference type="NCBI Taxonomy" id="409849"/>
    <lineage>
        <taxon>Eukaryota</taxon>
        <taxon>Metazoa</taxon>
        <taxon>Chordata</taxon>
        <taxon>Craniata</taxon>
        <taxon>Vertebrata</taxon>
        <taxon>Euteleostomi</taxon>
        <taxon>Actinopterygii</taxon>
        <taxon>Neopterygii</taxon>
        <taxon>Teleostei</taxon>
        <taxon>Neoteleostei</taxon>
        <taxon>Acanthomorphata</taxon>
        <taxon>Gobiaria</taxon>
        <taxon>Gobiiformes</taxon>
        <taxon>Gobioidei</taxon>
        <taxon>Gobiidae</taxon>
        <taxon>Oxudercinae</taxon>
        <taxon>Periophthalmus</taxon>
    </lineage>
</organism>
<dbReference type="PRINTS" id="PR01157">
    <property type="entry name" value="P2YPURNOCPTR"/>
</dbReference>
<dbReference type="InterPro" id="IPR000276">
    <property type="entry name" value="GPCR_Rhodpsn"/>
</dbReference>
<dbReference type="GO" id="GO:0005886">
    <property type="term" value="C:plasma membrane"/>
    <property type="evidence" value="ECO:0007669"/>
    <property type="project" value="TreeGrafter"/>
</dbReference>
<evidence type="ECO:0000259" key="10">
    <source>
        <dbReference type="PROSITE" id="PS50262"/>
    </source>
</evidence>
<accession>A0A3B3Z8X2</accession>
<feature type="transmembrane region" description="Helical" evidence="9">
    <location>
        <begin position="245"/>
        <end position="269"/>
    </location>
</feature>
<sequence length="341" mass="38427">MSPAPSKLSLSNPSSRNPPWTPNLCQTTDQYQTSHFFSTTTSNLITFLSVAFTLGVMGNGFALWIFCLHLKPWRSSMILLFNLALADTLLLMALPFRISYYSSNFQWKFGSTFCNICHFLVGVNRCGSTLFLIGIALDRYMRVVHPHHPVNSMSVYKSACGVTVLWLLTVVVSIFFTLHKYNKGYCGDFSSQCERNHTMSGQRLGFLLAFYLPFLVILFSTVSIVQHLRQRRIAQHAQVKKALSVMISIVILFAVCFLPSNITQLVIWIKARTMATQSCAEIEQMAIIYSLTMSSQIVHLQCAVWSKAFRAKAEGEAKQKGASLRKFVLCMYIILVRTPGV</sequence>
<evidence type="ECO:0000256" key="8">
    <source>
        <dbReference type="RuleBase" id="RU000688"/>
    </source>
</evidence>
<dbReference type="STRING" id="409849.ENSPMGP00000001040"/>
<comment type="subcellular location">
    <subcellularLocation>
        <location evidence="1">Membrane</location>
        <topology evidence="1">Multi-pass membrane protein</topology>
    </subcellularLocation>
</comment>
<comment type="similarity">
    <text evidence="8">Belongs to the G-protein coupled receptor 1 family.</text>
</comment>
<reference evidence="11" key="2">
    <citation type="submission" date="2025-09" db="UniProtKB">
        <authorList>
            <consortium name="Ensembl"/>
        </authorList>
    </citation>
    <scope>IDENTIFICATION</scope>
</reference>
<dbReference type="Ensembl" id="ENSPMGT00000001100.1">
    <property type="protein sequence ID" value="ENSPMGP00000001040.1"/>
    <property type="gene ID" value="ENSPMGG00000000946.1"/>
</dbReference>
<feature type="transmembrane region" description="Helical" evidence="9">
    <location>
        <begin position="204"/>
        <end position="225"/>
    </location>
</feature>
<evidence type="ECO:0000256" key="7">
    <source>
        <dbReference type="ARBA" id="ARBA00023224"/>
    </source>
</evidence>
<keyword evidence="2 8" id="KW-0812">Transmembrane</keyword>
<dbReference type="PANTHER" id="PTHR46048">
    <property type="entry name" value="HYDROXYCARBOXYLIC ACID RECEPTOR 2"/>
    <property type="match status" value="1"/>
</dbReference>
<evidence type="ECO:0000256" key="6">
    <source>
        <dbReference type="ARBA" id="ARBA00023170"/>
    </source>
</evidence>
<dbReference type="SUPFAM" id="SSF81321">
    <property type="entry name" value="Family A G protein-coupled receptor-like"/>
    <property type="match status" value="1"/>
</dbReference>
<dbReference type="Proteomes" id="UP000261520">
    <property type="component" value="Unplaced"/>
</dbReference>
<evidence type="ECO:0000256" key="1">
    <source>
        <dbReference type="ARBA" id="ARBA00004141"/>
    </source>
</evidence>
<dbReference type="Gene3D" id="1.20.1070.10">
    <property type="entry name" value="Rhodopsin 7-helix transmembrane proteins"/>
    <property type="match status" value="1"/>
</dbReference>
<keyword evidence="4 8" id="KW-0297">G-protein coupled receptor</keyword>
<evidence type="ECO:0000256" key="9">
    <source>
        <dbReference type="SAM" id="Phobius"/>
    </source>
</evidence>
<keyword evidence="3 9" id="KW-1133">Transmembrane helix</keyword>
<feature type="transmembrane region" description="Helical" evidence="9">
    <location>
        <begin position="158"/>
        <end position="178"/>
    </location>
</feature>
<evidence type="ECO:0000256" key="3">
    <source>
        <dbReference type="ARBA" id="ARBA00022989"/>
    </source>
</evidence>
<dbReference type="GO" id="GO:0004930">
    <property type="term" value="F:G protein-coupled receptor activity"/>
    <property type="evidence" value="ECO:0007669"/>
    <property type="project" value="UniProtKB-KW"/>
</dbReference>
<keyword evidence="5 9" id="KW-0472">Membrane</keyword>
<feature type="domain" description="G-protein coupled receptors family 1 profile" evidence="10">
    <location>
        <begin position="58"/>
        <end position="266"/>
    </location>
</feature>
<feature type="transmembrane region" description="Helical" evidence="9">
    <location>
        <begin position="118"/>
        <end position="137"/>
    </location>
</feature>
<evidence type="ECO:0000256" key="2">
    <source>
        <dbReference type="ARBA" id="ARBA00022692"/>
    </source>
</evidence>
<feature type="transmembrane region" description="Helical" evidence="9">
    <location>
        <begin position="44"/>
        <end position="66"/>
    </location>
</feature>
<protein>
    <recommendedName>
        <fullName evidence="10">G-protein coupled receptors family 1 profile domain-containing protein</fullName>
    </recommendedName>
</protein>